<comment type="caution">
    <text evidence="1">The sequence shown here is derived from an EMBL/GenBank/DDBJ whole genome shotgun (WGS) entry which is preliminary data.</text>
</comment>
<proteinExistence type="predicted"/>
<organism evidence="1 2">
    <name type="scientific">Trichinella pseudospiralis</name>
    <name type="common">Parasitic roundworm</name>
    <dbReference type="NCBI Taxonomy" id="6337"/>
    <lineage>
        <taxon>Eukaryota</taxon>
        <taxon>Metazoa</taxon>
        <taxon>Ecdysozoa</taxon>
        <taxon>Nematoda</taxon>
        <taxon>Enoplea</taxon>
        <taxon>Dorylaimia</taxon>
        <taxon>Trichinellida</taxon>
        <taxon>Trichinellidae</taxon>
        <taxon>Trichinella</taxon>
    </lineage>
</organism>
<accession>A0A0V0XE85</accession>
<reference evidence="1 2" key="1">
    <citation type="submission" date="2015-01" db="EMBL/GenBank/DDBJ databases">
        <title>Evolution of Trichinella species and genotypes.</title>
        <authorList>
            <person name="Korhonen P.K."/>
            <person name="Edoardo P."/>
            <person name="Giuseppe L.R."/>
            <person name="Gasser R.B."/>
        </authorList>
    </citation>
    <scope>NUCLEOTIDE SEQUENCE [LARGE SCALE GENOMIC DNA]</scope>
    <source>
        <strain evidence="1">ISS141</strain>
    </source>
</reference>
<dbReference type="AlphaFoldDB" id="A0A0V0XE85"/>
<gene>
    <name evidence="1" type="ORF">T4E_3304</name>
</gene>
<sequence>MPPRRPPILLLYLANFFESINTHHVHFGENHFFSKISNFAELLTCKICGKWRKTENNAVVVE</sequence>
<evidence type="ECO:0000313" key="2">
    <source>
        <dbReference type="Proteomes" id="UP000054815"/>
    </source>
</evidence>
<evidence type="ECO:0000313" key="1">
    <source>
        <dbReference type="EMBL" id="KRX86317.1"/>
    </source>
</evidence>
<name>A0A0V0XE85_TRIPS</name>
<dbReference type="EMBL" id="JYDU01000399">
    <property type="protein sequence ID" value="KRX86317.1"/>
    <property type="molecule type" value="Genomic_DNA"/>
</dbReference>
<protein>
    <submittedName>
        <fullName evidence="1">Uncharacterized protein</fullName>
    </submittedName>
</protein>
<dbReference type="Proteomes" id="UP000054815">
    <property type="component" value="Unassembled WGS sequence"/>
</dbReference>